<evidence type="ECO:0000256" key="4">
    <source>
        <dbReference type="ARBA" id="ARBA00012827"/>
    </source>
</evidence>
<evidence type="ECO:0000256" key="6">
    <source>
        <dbReference type="ARBA" id="ARBA00022619"/>
    </source>
</evidence>
<gene>
    <name evidence="12" type="ORF">ACFQDM_12020</name>
</gene>
<dbReference type="NCBIfam" id="NF006767">
    <property type="entry name" value="PRK09289.1"/>
    <property type="match status" value="1"/>
</dbReference>
<dbReference type="InterPro" id="IPR023366">
    <property type="entry name" value="ATP_synth_asu-like_sf"/>
</dbReference>
<protein>
    <recommendedName>
        <fullName evidence="5 9">Riboflavin synthase</fullName>
        <ecNumber evidence="4 9">2.5.1.9</ecNumber>
    </recommendedName>
</protein>
<evidence type="ECO:0000256" key="2">
    <source>
        <dbReference type="ARBA" id="ARBA00002803"/>
    </source>
</evidence>
<evidence type="ECO:0000256" key="1">
    <source>
        <dbReference type="ARBA" id="ARBA00000968"/>
    </source>
</evidence>
<dbReference type="PIRSF" id="PIRSF000498">
    <property type="entry name" value="Riboflavin_syn_A"/>
    <property type="match status" value="1"/>
</dbReference>
<organism evidence="12 13">
    <name type="scientific">Ponticaulis profundi</name>
    <dbReference type="NCBI Taxonomy" id="2665222"/>
    <lineage>
        <taxon>Bacteria</taxon>
        <taxon>Pseudomonadati</taxon>
        <taxon>Pseudomonadota</taxon>
        <taxon>Alphaproteobacteria</taxon>
        <taxon>Hyphomonadales</taxon>
        <taxon>Hyphomonadaceae</taxon>
        <taxon>Ponticaulis</taxon>
    </lineage>
</organism>
<dbReference type="InterPro" id="IPR026017">
    <property type="entry name" value="Lumazine-bd_dom"/>
</dbReference>
<evidence type="ECO:0000256" key="9">
    <source>
        <dbReference type="NCBIfam" id="TIGR00187"/>
    </source>
</evidence>
<proteinExistence type="predicted"/>
<evidence type="ECO:0000259" key="11">
    <source>
        <dbReference type="PROSITE" id="PS51177"/>
    </source>
</evidence>
<name>A0ABW1SBA6_9PROT</name>
<keyword evidence="8" id="KW-0677">Repeat</keyword>
<sequence>MFTGLVRDFGTIEALTDDNGVRRLTVSGNMAEQDLTLGASVCHSGVCLTVVSSDLSGDKPTWDVEAVPETLKLTSLGALKAGDRVNLEPSLRLGDELGGHLVFGHVDGLAEIVAIEPEGDSKRVTIRPPKDLVPLIALKGSICVDGISLTVAGTLENGDFQIAVIPHTWDVTSLGYSKVGDKVNLEVDMLARYVARQMQFAKTDH</sequence>
<accession>A0ABW1SBA6</accession>
<dbReference type="Gene3D" id="2.40.30.20">
    <property type="match status" value="2"/>
</dbReference>
<keyword evidence="6" id="KW-0686">Riboflavin biosynthesis</keyword>
<comment type="function">
    <text evidence="2">Catalyzes the dismutation of two molecules of 6,7-dimethyl-8-ribityllumazine, resulting in the formation of riboflavin and 5-amino-6-(D-ribitylamino)uracil.</text>
</comment>
<evidence type="ECO:0000313" key="12">
    <source>
        <dbReference type="EMBL" id="MFC6198812.1"/>
    </source>
</evidence>
<keyword evidence="7 12" id="KW-0808">Transferase</keyword>
<comment type="catalytic activity">
    <reaction evidence="1">
        <text>2 6,7-dimethyl-8-(1-D-ribityl)lumazine + H(+) = 5-amino-6-(D-ribitylamino)uracil + riboflavin</text>
        <dbReference type="Rhea" id="RHEA:20772"/>
        <dbReference type="ChEBI" id="CHEBI:15378"/>
        <dbReference type="ChEBI" id="CHEBI:15934"/>
        <dbReference type="ChEBI" id="CHEBI:57986"/>
        <dbReference type="ChEBI" id="CHEBI:58201"/>
        <dbReference type="EC" id="2.5.1.9"/>
    </reaction>
</comment>
<dbReference type="PANTHER" id="PTHR21098:SF12">
    <property type="entry name" value="RIBOFLAVIN SYNTHASE"/>
    <property type="match status" value="1"/>
</dbReference>
<feature type="repeat" description="Lumazine-binding" evidence="10">
    <location>
        <begin position="101"/>
        <end position="198"/>
    </location>
</feature>
<evidence type="ECO:0000256" key="10">
    <source>
        <dbReference type="PROSITE-ProRule" id="PRU00524"/>
    </source>
</evidence>
<dbReference type="SUPFAM" id="SSF63380">
    <property type="entry name" value="Riboflavin synthase domain-like"/>
    <property type="match status" value="2"/>
</dbReference>
<dbReference type="GO" id="GO:0004746">
    <property type="term" value="F:riboflavin synthase activity"/>
    <property type="evidence" value="ECO:0007669"/>
    <property type="project" value="UniProtKB-EC"/>
</dbReference>
<reference evidence="13" key="1">
    <citation type="journal article" date="2019" name="Int. J. Syst. Evol. Microbiol.">
        <title>The Global Catalogue of Microorganisms (GCM) 10K type strain sequencing project: providing services to taxonomists for standard genome sequencing and annotation.</title>
        <authorList>
            <consortium name="The Broad Institute Genomics Platform"/>
            <consortium name="The Broad Institute Genome Sequencing Center for Infectious Disease"/>
            <person name="Wu L."/>
            <person name="Ma J."/>
        </authorList>
    </citation>
    <scope>NUCLEOTIDE SEQUENCE [LARGE SCALE GENOMIC DNA]</scope>
    <source>
        <strain evidence="13">CGMCC-1.15741</strain>
    </source>
</reference>
<dbReference type="InterPro" id="IPR017938">
    <property type="entry name" value="Riboflavin_synthase-like_b-brl"/>
</dbReference>
<dbReference type="NCBIfam" id="TIGR00187">
    <property type="entry name" value="ribE"/>
    <property type="match status" value="1"/>
</dbReference>
<feature type="repeat" description="Lumazine-binding" evidence="10">
    <location>
        <begin position="1"/>
        <end position="100"/>
    </location>
</feature>
<dbReference type="InterPro" id="IPR001783">
    <property type="entry name" value="Lumazine-bd"/>
</dbReference>
<dbReference type="RefSeq" id="WP_377379360.1">
    <property type="nucleotide sequence ID" value="NZ_JBHSSW010000014.1"/>
</dbReference>
<evidence type="ECO:0000256" key="8">
    <source>
        <dbReference type="ARBA" id="ARBA00022737"/>
    </source>
</evidence>
<evidence type="ECO:0000256" key="3">
    <source>
        <dbReference type="ARBA" id="ARBA00004887"/>
    </source>
</evidence>
<dbReference type="Pfam" id="PF00677">
    <property type="entry name" value="Lum_binding"/>
    <property type="match status" value="2"/>
</dbReference>
<keyword evidence="13" id="KW-1185">Reference proteome</keyword>
<dbReference type="EC" id="2.5.1.9" evidence="4 9"/>
<feature type="domain" description="Lumazine-binding" evidence="11">
    <location>
        <begin position="101"/>
        <end position="198"/>
    </location>
</feature>
<evidence type="ECO:0000256" key="5">
    <source>
        <dbReference type="ARBA" id="ARBA00013950"/>
    </source>
</evidence>
<evidence type="ECO:0000313" key="13">
    <source>
        <dbReference type="Proteomes" id="UP001596303"/>
    </source>
</evidence>
<evidence type="ECO:0000256" key="7">
    <source>
        <dbReference type="ARBA" id="ARBA00022679"/>
    </source>
</evidence>
<dbReference type="Proteomes" id="UP001596303">
    <property type="component" value="Unassembled WGS sequence"/>
</dbReference>
<dbReference type="PROSITE" id="PS51177">
    <property type="entry name" value="LUMAZINE_BIND"/>
    <property type="match status" value="2"/>
</dbReference>
<feature type="domain" description="Lumazine-binding" evidence="11">
    <location>
        <begin position="1"/>
        <end position="100"/>
    </location>
</feature>
<dbReference type="EMBL" id="JBHSSW010000014">
    <property type="protein sequence ID" value="MFC6198812.1"/>
    <property type="molecule type" value="Genomic_DNA"/>
</dbReference>
<dbReference type="CDD" id="cd00402">
    <property type="entry name" value="Riboflavin_synthase_like"/>
    <property type="match status" value="1"/>
</dbReference>
<comment type="pathway">
    <text evidence="3">Cofactor biosynthesis; riboflavin biosynthesis; riboflavin from 2-hydroxy-3-oxobutyl phosphate and 5-amino-6-(D-ribitylamino)uracil: step 2/2.</text>
</comment>
<comment type="caution">
    <text evidence="12">The sequence shown here is derived from an EMBL/GenBank/DDBJ whole genome shotgun (WGS) entry which is preliminary data.</text>
</comment>
<dbReference type="PANTHER" id="PTHR21098">
    <property type="entry name" value="RIBOFLAVIN SYNTHASE ALPHA CHAIN"/>
    <property type="match status" value="1"/>
</dbReference>